<dbReference type="AlphaFoldDB" id="V9FSI8"/>
<dbReference type="GO" id="GO:0015074">
    <property type="term" value="P:DNA integration"/>
    <property type="evidence" value="ECO:0007669"/>
    <property type="project" value="InterPro"/>
</dbReference>
<feature type="region of interest" description="Disordered" evidence="2">
    <location>
        <begin position="718"/>
        <end position="738"/>
    </location>
</feature>
<feature type="compositionally biased region" description="Polar residues" evidence="2">
    <location>
        <begin position="721"/>
        <end position="738"/>
    </location>
</feature>
<dbReference type="GO" id="GO:0003677">
    <property type="term" value="F:DNA binding"/>
    <property type="evidence" value="ECO:0007669"/>
    <property type="project" value="InterPro"/>
</dbReference>
<dbReference type="GO" id="GO:0006310">
    <property type="term" value="P:DNA recombination"/>
    <property type="evidence" value="ECO:0007669"/>
    <property type="project" value="UniProtKB-KW"/>
</dbReference>
<dbReference type="OrthoDB" id="129365at2759"/>
<gene>
    <name evidence="3" type="ORF">F443_03086</name>
</gene>
<dbReference type="InterPro" id="IPR052055">
    <property type="entry name" value="Hepadnavirus_pol/RT"/>
</dbReference>
<keyword evidence="4" id="KW-1185">Reference proteome</keyword>
<name>V9FSI8_PHYNI</name>
<dbReference type="PANTHER" id="PTHR33050">
    <property type="entry name" value="REVERSE TRANSCRIPTASE DOMAIN-CONTAINING PROTEIN"/>
    <property type="match status" value="1"/>
</dbReference>
<dbReference type="InterPro" id="IPR011010">
    <property type="entry name" value="DNA_brk_join_enz"/>
</dbReference>
<dbReference type="PANTHER" id="PTHR33050:SF7">
    <property type="entry name" value="RIBONUCLEASE H"/>
    <property type="match status" value="1"/>
</dbReference>
<dbReference type="HOGENOM" id="CLU_019342_0_0_1"/>
<evidence type="ECO:0000313" key="4">
    <source>
        <dbReference type="Proteomes" id="UP000018721"/>
    </source>
</evidence>
<dbReference type="Proteomes" id="UP000018721">
    <property type="component" value="Unassembled WGS sequence"/>
</dbReference>
<comment type="caution">
    <text evidence="3">The sequence shown here is derived from an EMBL/GenBank/DDBJ whole genome shotgun (WGS) entry which is preliminary data.</text>
</comment>
<dbReference type="InterPro" id="IPR013762">
    <property type="entry name" value="Integrase-like_cat_sf"/>
</dbReference>
<dbReference type="Gene3D" id="1.10.443.10">
    <property type="entry name" value="Intergrase catalytic core"/>
    <property type="match status" value="1"/>
</dbReference>
<evidence type="ECO:0000256" key="2">
    <source>
        <dbReference type="SAM" id="MobiDB-lite"/>
    </source>
</evidence>
<keyword evidence="1" id="KW-0233">DNA recombination</keyword>
<sequence length="738" mass="82150">MTAAAQVFRMAAYIEELGILIIDLAAPFGWSGSPPYYSLFGRAITWRMGTNSPASVSNSNDSERFFPYEWVDDHILVEPDVGDRLQVAEATLRHAMLAVLGPRSINEAKFSSWSSDLTALGLRWNTVDRSVSIPADKIEKAHSRVRAMLEKGAASKSEFYKLLGSLRHVATCLRTAKPFYQRLQCQCTSAPRFGKVKLSEGSVADLLWFEQILNHGCLAELPLDMFGDTFSPHVELYMNASNIGAAVLDPASDEFIQVKFDNDELRMINIPQATGPEFSINVREHLCIALAVWTWGPKWSRQSKGRMLYIKCWSDNTSAVVWCNKLRSGNVFSQELNRCIGLAEAYFNLRVSAAHIPGSINSMADAASRSSAGNMQKTLHGLLEQLQSRSLASASASKYSGTWSQWCTWCEWLNLPRWLPESPRQHSYQLALFAVYCWQFGWNNSRSGNTAGTVLSKISHITWHHRKMLGYSVQLLPGHQLSSTGMRRSDPSSTPKSPVATTILKRLHEYLNFSSVQHRVIWGASVLGFFFLLRRSEYLAQGSDVKPYAIQRTDVKFVNNEEKEVENLRQVTAVVIYFRGSKADQFGEGATRRLERSGTQWCCPVLAPWYLVEHHKSFGAKEDSLLCKVDVNTNLQVGEVVRALKSAAECAGQNPDSYGSHSLRSGGATALFNAGYDSLAVKRFGRWRSDAVERYTRIGGRLTARMAAEMVAKCASKRTEGVSSTPLPGNGGTSMQTL</sequence>
<accession>V9FSI8</accession>
<proteinExistence type="predicted"/>
<protein>
    <recommendedName>
        <fullName evidence="5">Tyr recombinase domain-containing protein</fullName>
    </recommendedName>
</protein>
<evidence type="ECO:0000256" key="1">
    <source>
        <dbReference type="ARBA" id="ARBA00023172"/>
    </source>
</evidence>
<evidence type="ECO:0000313" key="3">
    <source>
        <dbReference type="EMBL" id="ETI54056.1"/>
    </source>
</evidence>
<dbReference type="EMBL" id="ANIZ01000580">
    <property type="protein sequence ID" value="ETI54056.1"/>
    <property type="molecule type" value="Genomic_DNA"/>
</dbReference>
<reference evidence="3 4" key="1">
    <citation type="submission" date="2013-11" db="EMBL/GenBank/DDBJ databases">
        <title>The Genome Sequence of Phytophthora parasitica P1569.</title>
        <authorList>
            <consortium name="The Broad Institute Genomics Platform"/>
            <person name="Russ C."/>
            <person name="Tyler B."/>
            <person name="Panabieres F."/>
            <person name="Shan W."/>
            <person name="Tripathy S."/>
            <person name="Grunwald N."/>
            <person name="Machado M."/>
            <person name="Johnson C.S."/>
            <person name="Arredondo F."/>
            <person name="Hong C."/>
            <person name="Coffey M."/>
            <person name="Young S.K."/>
            <person name="Zeng Q."/>
            <person name="Gargeya S."/>
            <person name="Fitzgerald M."/>
            <person name="Abouelleil A."/>
            <person name="Alvarado L."/>
            <person name="Chapman S.B."/>
            <person name="Gainer-Dewar J."/>
            <person name="Goldberg J."/>
            <person name="Griggs A."/>
            <person name="Gujja S."/>
            <person name="Hansen M."/>
            <person name="Howarth C."/>
            <person name="Imamovic A."/>
            <person name="Ireland A."/>
            <person name="Larimer J."/>
            <person name="McCowan C."/>
            <person name="Murphy C."/>
            <person name="Pearson M."/>
            <person name="Poon T.W."/>
            <person name="Priest M."/>
            <person name="Roberts A."/>
            <person name="Saif S."/>
            <person name="Shea T."/>
            <person name="Sykes S."/>
            <person name="Wortman J."/>
            <person name="Nusbaum C."/>
            <person name="Birren B."/>
        </authorList>
    </citation>
    <scope>NUCLEOTIDE SEQUENCE [LARGE SCALE GENOMIC DNA]</scope>
    <source>
        <strain evidence="3 4">P1569</strain>
    </source>
</reference>
<organism evidence="3 4">
    <name type="scientific">Phytophthora nicotianae P1569</name>
    <dbReference type="NCBI Taxonomy" id="1317065"/>
    <lineage>
        <taxon>Eukaryota</taxon>
        <taxon>Sar</taxon>
        <taxon>Stramenopiles</taxon>
        <taxon>Oomycota</taxon>
        <taxon>Peronosporomycetes</taxon>
        <taxon>Peronosporales</taxon>
        <taxon>Peronosporaceae</taxon>
        <taxon>Phytophthora</taxon>
    </lineage>
</organism>
<dbReference type="SUPFAM" id="SSF56349">
    <property type="entry name" value="DNA breaking-rejoining enzymes"/>
    <property type="match status" value="1"/>
</dbReference>
<evidence type="ECO:0008006" key="5">
    <source>
        <dbReference type="Google" id="ProtNLM"/>
    </source>
</evidence>